<sequence>MPKAFYIDFDYYTRPADILRILGHPMRLEIVRDLITKGPLNVSELQTLLRVPKSTVSQQLTKLKYYKIVSYERKGNEIYYTVANEKIIGIMKVIELS</sequence>
<dbReference type="InterPro" id="IPR011991">
    <property type="entry name" value="ArsR-like_HTH"/>
</dbReference>
<keyword evidence="2" id="KW-0238">DNA-binding</keyword>
<dbReference type="NCBIfam" id="NF033788">
    <property type="entry name" value="HTH_metalloreg"/>
    <property type="match status" value="1"/>
</dbReference>
<reference evidence="5 6" key="1">
    <citation type="submission" date="2016-10" db="EMBL/GenBank/DDBJ databases">
        <title>Comparative genomics of Bacillus thuringiensis reveals a path to pathogens against multiple invertebrate hosts.</title>
        <authorList>
            <person name="Zheng J."/>
            <person name="Gao Q."/>
            <person name="Liu H."/>
            <person name="Peng D."/>
            <person name="Ruan L."/>
            <person name="Sun M."/>
        </authorList>
    </citation>
    <scope>NUCLEOTIDE SEQUENCE [LARGE SCALE GENOMIC DNA]</scope>
    <source>
        <strain evidence="5">BGSC 4CF1</strain>
    </source>
</reference>
<evidence type="ECO:0000313" key="6">
    <source>
        <dbReference type="Proteomes" id="UP000194853"/>
    </source>
</evidence>
<name>A0A9X6M9W7_BACTJ</name>
<dbReference type="InterPro" id="IPR001845">
    <property type="entry name" value="HTH_ArsR_DNA-bd_dom"/>
</dbReference>
<dbReference type="PANTHER" id="PTHR43132:SF2">
    <property type="entry name" value="ARSENICAL RESISTANCE OPERON REPRESSOR ARSR-RELATED"/>
    <property type="match status" value="1"/>
</dbReference>
<dbReference type="InterPro" id="IPR036388">
    <property type="entry name" value="WH-like_DNA-bd_sf"/>
</dbReference>
<evidence type="ECO:0000256" key="2">
    <source>
        <dbReference type="ARBA" id="ARBA00023125"/>
    </source>
</evidence>
<evidence type="ECO:0000256" key="1">
    <source>
        <dbReference type="ARBA" id="ARBA00023015"/>
    </source>
</evidence>
<dbReference type="Pfam" id="PF12840">
    <property type="entry name" value="HTH_20"/>
    <property type="match status" value="1"/>
</dbReference>
<comment type="caution">
    <text evidence="5">The sequence shown here is derived from an EMBL/GenBank/DDBJ whole genome shotgun (WGS) entry which is preliminary data.</text>
</comment>
<dbReference type="SUPFAM" id="SSF46785">
    <property type="entry name" value="Winged helix' DNA-binding domain"/>
    <property type="match status" value="1"/>
</dbReference>
<dbReference type="GO" id="GO:0003677">
    <property type="term" value="F:DNA binding"/>
    <property type="evidence" value="ECO:0007669"/>
    <property type="project" value="UniProtKB-KW"/>
</dbReference>
<evidence type="ECO:0000313" key="5">
    <source>
        <dbReference type="EMBL" id="OUB64557.1"/>
    </source>
</evidence>
<accession>A0A9X6M9W7</accession>
<dbReference type="SMART" id="SM00418">
    <property type="entry name" value="HTH_ARSR"/>
    <property type="match status" value="1"/>
</dbReference>
<keyword evidence="3" id="KW-0804">Transcription</keyword>
<protein>
    <submittedName>
        <fullName evidence="5">Transcriptional regulator</fullName>
    </submittedName>
</protein>
<gene>
    <name evidence="5" type="ORF">BK750_17510</name>
</gene>
<dbReference type="AlphaFoldDB" id="A0A9X6M9W7"/>
<keyword evidence="1" id="KW-0805">Transcription regulation</keyword>
<dbReference type="PANTHER" id="PTHR43132">
    <property type="entry name" value="ARSENICAL RESISTANCE OPERON REPRESSOR ARSR-RELATED"/>
    <property type="match status" value="1"/>
</dbReference>
<dbReference type="InterPro" id="IPR036390">
    <property type="entry name" value="WH_DNA-bd_sf"/>
</dbReference>
<dbReference type="PROSITE" id="PS50987">
    <property type="entry name" value="HTH_ARSR_2"/>
    <property type="match status" value="1"/>
</dbReference>
<dbReference type="Gene3D" id="1.10.10.10">
    <property type="entry name" value="Winged helix-like DNA-binding domain superfamily/Winged helix DNA-binding domain"/>
    <property type="match status" value="1"/>
</dbReference>
<feature type="domain" description="HTH arsR-type" evidence="4">
    <location>
        <begin position="7"/>
        <end position="97"/>
    </location>
</feature>
<dbReference type="Proteomes" id="UP000194853">
    <property type="component" value="Unassembled WGS sequence"/>
</dbReference>
<dbReference type="RefSeq" id="WP_086404265.1">
    <property type="nucleotide sequence ID" value="NZ_MOOS01000133.1"/>
</dbReference>
<evidence type="ECO:0000259" key="4">
    <source>
        <dbReference type="PROSITE" id="PS50987"/>
    </source>
</evidence>
<dbReference type="PRINTS" id="PR00778">
    <property type="entry name" value="HTHARSR"/>
</dbReference>
<organism evidence="5 6">
    <name type="scientific">Bacillus thuringiensis subsp. jegathesan</name>
    <dbReference type="NCBI Taxonomy" id="56955"/>
    <lineage>
        <taxon>Bacteria</taxon>
        <taxon>Bacillati</taxon>
        <taxon>Bacillota</taxon>
        <taxon>Bacilli</taxon>
        <taxon>Bacillales</taxon>
        <taxon>Bacillaceae</taxon>
        <taxon>Bacillus</taxon>
        <taxon>Bacillus cereus group</taxon>
    </lineage>
</organism>
<dbReference type="GO" id="GO:0003700">
    <property type="term" value="F:DNA-binding transcription factor activity"/>
    <property type="evidence" value="ECO:0007669"/>
    <property type="project" value="InterPro"/>
</dbReference>
<proteinExistence type="predicted"/>
<dbReference type="CDD" id="cd00090">
    <property type="entry name" value="HTH_ARSR"/>
    <property type="match status" value="1"/>
</dbReference>
<dbReference type="InterPro" id="IPR051011">
    <property type="entry name" value="Metal_resp_trans_reg"/>
</dbReference>
<dbReference type="EMBL" id="MOOS01000133">
    <property type="protein sequence ID" value="OUB64557.1"/>
    <property type="molecule type" value="Genomic_DNA"/>
</dbReference>
<evidence type="ECO:0000256" key="3">
    <source>
        <dbReference type="ARBA" id="ARBA00023163"/>
    </source>
</evidence>